<keyword evidence="3" id="KW-1185">Reference proteome</keyword>
<dbReference type="PANTHER" id="PTHR36062">
    <property type="entry name" value="OS01G0687300 PROTEIN"/>
    <property type="match status" value="1"/>
</dbReference>
<evidence type="ECO:0000313" key="3">
    <source>
        <dbReference type="Proteomes" id="UP000554482"/>
    </source>
</evidence>
<reference evidence="2 3" key="1">
    <citation type="submission" date="2020-06" db="EMBL/GenBank/DDBJ databases">
        <title>Transcriptomic and genomic resources for Thalictrum thalictroides and T. hernandezii: Facilitating candidate gene discovery in an emerging model plant lineage.</title>
        <authorList>
            <person name="Arias T."/>
            <person name="Riano-Pachon D.M."/>
            <person name="Di Stilio V.S."/>
        </authorList>
    </citation>
    <scope>NUCLEOTIDE SEQUENCE [LARGE SCALE GENOMIC DNA]</scope>
    <source>
        <strain evidence="3">cv. WT478/WT964</strain>
        <tissue evidence="2">Leaves</tissue>
    </source>
</reference>
<dbReference type="Proteomes" id="UP000554482">
    <property type="component" value="Unassembled WGS sequence"/>
</dbReference>
<feature type="region of interest" description="Disordered" evidence="1">
    <location>
        <begin position="297"/>
        <end position="327"/>
    </location>
</feature>
<dbReference type="PANTHER" id="PTHR36062:SF1">
    <property type="entry name" value="OS01G0687300 PROTEIN"/>
    <property type="match status" value="1"/>
</dbReference>
<gene>
    <name evidence="2" type="ORF">FRX31_022526</name>
</gene>
<dbReference type="InterPro" id="IPR037476">
    <property type="entry name" value="PCH1"/>
</dbReference>
<dbReference type="GO" id="GO:0010099">
    <property type="term" value="P:regulation of photomorphogenesis"/>
    <property type="evidence" value="ECO:0007669"/>
    <property type="project" value="InterPro"/>
</dbReference>
<accession>A0A7J6VS23</accession>
<sequence>MSNPILQTCDDATPMKSMRPNHSMWVDRWMTTSCNSTSQVHTQFSMHDEGNAKGHDLEQGTRDIQIAELSKENRIDINAVSCETSQYMNSWGCQRKDMVVASNIPQSAHAVEAVTEAKRVEITYDSVTTNSSNLINSGLELNPVSMFDFGERPGCDLAHKHLAVSIQSDNITKHVITTAPSNTPFLCRSDPTEVAFHTNDYLSHPEGRFQSQMQSVDKKSVPTLRLFQDKLTGSNFNSVPHGLQPRELQSSICRKEEGKRSSSQVASKEQFANSTQVEYSPNYDRYSSFMVRDKQMENDHAGSRDSGRSHSGKTNGAMQLTDPSLRNIGFPMSYREPSVKRHKDIFNGLRPSHSCPGQVRLEELNNNCHVPSGVPQPVHRNGKLRLFGSVNSDEGVSRAPKFSQTINQLSITELSKGNTMFKGSTIPSNLRGSAPPRLFTVLPNFDSNDERSEKQKLRPLGSPRRSEEKKHVGNESTGLLAKNESSAETDTMDINACQTWNSLPSITSSRSNKDTIVGQNKAISHSTVLRGNVGSRKRKIELPDVNREPLSHFVAEKALSNTDMSLSRTESLDLEHLHVDQTGNSNSSSQQCPTSSMDPSCRWIKRLRLSSSEYNAHGTKNVKLGDFLSTAEVKRSYNKNTEYKCSTLRPTLSRLSGERVGPMELDKTSLSLRSKEHTSINSMKEYGDINLSHPWIQRWCHNQVQTSKMKSVSPGSCELDSSKMALDEYQTKHFPSIAAMALMGKTMNGLQACKFQNKGSFVVWNTEKF</sequence>
<comment type="caution">
    <text evidence="2">The sequence shown here is derived from an EMBL/GenBank/DDBJ whole genome shotgun (WGS) entry which is preliminary data.</text>
</comment>
<evidence type="ECO:0000313" key="2">
    <source>
        <dbReference type="EMBL" id="KAF5187889.1"/>
    </source>
</evidence>
<protein>
    <submittedName>
        <fullName evidence="2">F-box protein</fullName>
    </submittedName>
</protein>
<dbReference type="EMBL" id="JABWDY010027439">
    <property type="protein sequence ID" value="KAF5187889.1"/>
    <property type="molecule type" value="Genomic_DNA"/>
</dbReference>
<feature type="compositionally biased region" description="Polar residues" evidence="1">
    <location>
        <begin position="261"/>
        <end position="276"/>
    </location>
</feature>
<name>A0A7J6VS23_THATH</name>
<feature type="region of interest" description="Disordered" evidence="1">
    <location>
        <begin position="442"/>
        <end position="478"/>
    </location>
</feature>
<dbReference type="OrthoDB" id="649277at2759"/>
<dbReference type="AlphaFoldDB" id="A0A7J6VS23"/>
<organism evidence="2 3">
    <name type="scientific">Thalictrum thalictroides</name>
    <name type="common">Rue-anemone</name>
    <name type="synonym">Anemone thalictroides</name>
    <dbReference type="NCBI Taxonomy" id="46969"/>
    <lineage>
        <taxon>Eukaryota</taxon>
        <taxon>Viridiplantae</taxon>
        <taxon>Streptophyta</taxon>
        <taxon>Embryophyta</taxon>
        <taxon>Tracheophyta</taxon>
        <taxon>Spermatophyta</taxon>
        <taxon>Magnoliopsida</taxon>
        <taxon>Ranunculales</taxon>
        <taxon>Ranunculaceae</taxon>
        <taxon>Thalictroideae</taxon>
        <taxon>Thalictrum</taxon>
    </lineage>
</organism>
<proteinExistence type="predicted"/>
<feature type="compositionally biased region" description="Polar residues" evidence="1">
    <location>
        <begin position="312"/>
        <end position="324"/>
    </location>
</feature>
<feature type="compositionally biased region" description="Basic and acidic residues" evidence="1">
    <location>
        <begin position="464"/>
        <end position="473"/>
    </location>
</feature>
<evidence type="ECO:0000256" key="1">
    <source>
        <dbReference type="SAM" id="MobiDB-lite"/>
    </source>
</evidence>
<feature type="region of interest" description="Disordered" evidence="1">
    <location>
        <begin position="254"/>
        <end position="276"/>
    </location>
</feature>
<feature type="compositionally biased region" description="Basic and acidic residues" evidence="1">
    <location>
        <begin position="297"/>
        <end position="308"/>
    </location>
</feature>